<keyword evidence="9" id="KW-0503">Monooxygenase</keyword>
<evidence type="ECO:0000256" key="11">
    <source>
        <dbReference type="ARBA" id="ARBA00023277"/>
    </source>
</evidence>
<evidence type="ECO:0000256" key="12">
    <source>
        <dbReference type="ARBA" id="ARBA00023326"/>
    </source>
</evidence>
<feature type="domain" description="Auxiliary Activity family 9 catalytic" evidence="17">
    <location>
        <begin position="22"/>
        <end position="253"/>
    </location>
</feature>
<keyword evidence="5 16" id="KW-0732">Signal</keyword>
<keyword evidence="18" id="KW-0378">Hydrolase</keyword>
<feature type="chain" id="PRO_5042063281" description="lytic cellulose monooxygenase (C4-dehydrogenating)" evidence="16">
    <location>
        <begin position="22"/>
        <end position="309"/>
    </location>
</feature>
<keyword evidence="3" id="KW-0964">Secreted</keyword>
<keyword evidence="11" id="KW-0119">Carbohydrate metabolism</keyword>
<evidence type="ECO:0000259" key="17">
    <source>
        <dbReference type="Pfam" id="PF03443"/>
    </source>
</evidence>
<evidence type="ECO:0000256" key="1">
    <source>
        <dbReference type="ARBA" id="ARBA00001973"/>
    </source>
</evidence>
<comment type="similarity">
    <text evidence="13">Belongs to the polysaccharide monooxygenase AA9 family.</text>
</comment>
<keyword evidence="6" id="KW-0136">Cellulose degradation</keyword>
<reference evidence="18" key="2">
    <citation type="submission" date="2023-06" db="EMBL/GenBank/DDBJ databases">
        <authorList>
            <consortium name="Lawrence Berkeley National Laboratory"/>
            <person name="Haridas S."/>
            <person name="Hensen N."/>
            <person name="Bonometti L."/>
            <person name="Westerberg I."/>
            <person name="Brannstrom I.O."/>
            <person name="Guillou S."/>
            <person name="Cros-Aarteil S."/>
            <person name="Calhoun S."/>
            <person name="Kuo A."/>
            <person name="Mondo S."/>
            <person name="Pangilinan J."/>
            <person name="Riley R."/>
            <person name="LaButti K."/>
            <person name="Andreopoulos B."/>
            <person name="Lipzen A."/>
            <person name="Chen C."/>
            <person name="Yanf M."/>
            <person name="Daum C."/>
            <person name="Ng V."/>
            <person name="Clum A."/>
            <person name="Steindorff A."/>
            <person name="Ohm R."/>
            <person name="Martin F."/>
            <person name="Silar P."/>
            <person name="Natvig D."/>
            <person name="Lalanne C."/>
            <person name="Gautier V."/>
            <person name="Ament-velasquez S.L."/>
            <person name="Kruys A."/>
            <person name="Hutchinson M.I."/>
            <person name="Powell A.J."/>
            <person name="Barry K."/>
            <person name="Miller A.N."/>
            <person name="Grigoriev I.V."/>
            <person name="Debuchy R."/>
            <person name="Gladieux P."/>
            <person name="Thoren M.H."/>
            <person name="Johannesson H."/>
        </authorList>
    </citation>
    <scope>NUCLEOTIDE SEQUENCE</scope>
    <source>
        <strain evidence="18">CBS 232.78</strain>
    </source>
</reference>
<proteinExistence type="inferred from homology"/>
<comment type="subcellular location">
    <subcellularLocation>
        <location evidence="2">Secreted</location>
    </subcellularLocation>
</comment>
<dbReference type="GO" id="GO:0005576">
    <property type="term" value="C:extracellular region"/>
    <property type="evidence" value="ECO:0007669"/>
    <property type="project" value="UniProtKB-SubCell"/>
</dbReference>
<evidence type="ECO:0000256" key="9">
    <source>
        <dbReference type="ARBA" id="ARBA00023033"/>
    </source>
</evidence>
<dbReference type="GO" id="GO:0004497">
    <property type="term" value="F:monooxygenase activity"/>
    <property type="evidence" value="ECO:0007669"/>
    <property type="project" value="UniProtKB-KW"/>
</dbReference>
<dbReference type="GO" id="GO:0016787">
    <property type="term" value="F:hydrolase activity"/>
    <property type="evidence" value="ECO:0007669"/>
    <property type="project" value="UniProtKB-KW"/>
</dbReference>
<dbReference type="InterPro" id="IPR005103">
    <property type="entry name" value="AA9_LPMO"/>
</dbReference>
<evidence type="ECO:0000256" key="16">
    <source>
        <dbReference type="SAM" id="SignalP"/>
    </source>
</evidence>
<keyword evidence="10" id="KW-1015">Disulfide bond</keyword>
<dbReference type="EC" id="1.14.99.56" evidence="15"/>
<keyword evidence="4" id="KW-0479">Metal-binding</keyword>
<comment type="catalytic activity">
    <reaction evidence="14">
        <text>[(1-&gt;4)-beta-D-glucosyl]n+m + reduced acceptor + O2 = 4-dehydro-beta-D-glucosyl-[(1-&gt;4)-beta-D-glucosyl]n-1 + [(1-&gt;4)-beta-D-glucosyl]m + acceptor + H2O.</text>
        <dbReference type="EC" id="1.14.99.56"/>
    </reaction>
</comment>
<evidence type="ECO:0000256" key="13">
    <source>
        <dbReference type="ARBA" id="ARBA00044502"/>
    </source>
</evidence>
<name>A0AAE0K237_9PEZI</name>
<evidence type="ECO:0000313" key="18">
    <source>
        <dbReference type="EMBL" id="KAK3368586.1"/>
    </source>
</evidence>
<evidence type="ECO:0000256" key="6">
    <source>
        <dbReference type="ARBA" id="ARBA00023001"/>
    </source>
</evidence>
<keyword evidence="7" id="KW-0560">Oxidoreductase</keyword>
<evidence type="ECO:0000256" key="2">
    <source>
        <dbReference type="ARBA" id="ARBA00004613"/>
    </source>
</evidence>
<evidence type="ECO:0000256" key="15">
    <source>
        <dbReference type="ARBA" id="ARBA00047174"/>
    </source>
</evidence>
<evidence type="ECO:0000313" key="19">
    <source>
        <dbReference type="Proteomes" id="UP001285441"/>
    </source>
</evidence>
<keyword evidence="19" id="KW-1185">Reference proteome</keyword>
<reference evidence="18" key="1">
    <citation type="journal article" date="2023" name="Mol. Phylogenet. Evol.">
        <title>Genome-scale phylogeny and comparative genomics of the fungal order Sordariales.</title>
        <authorList>
            <person name="Hensen N."/>
            <person name="Bonometti L."/>
            <person name="Westerberg I."/>
            <person name="Brannstrom I.O."/>
            <person name="Guillou S."/>
            <person name="Cros-Aarteil S."/>
            <person name="Calhoun S."/>
            <person name="Haridas S."/>
            <person name="Kuo A."/>
            <person name="Mondo S."/>
            <person name="Pangilinan J."/>
            <person name="Riley R."/>
            <person name="LaButti K."/>
            <person name="Andreopoulos B."/>
            <person name="Lipzen A."/>
            <person name="Chen C."/>
            <person name="Yan M."/>
            <person name="Daum C."/>
            <person name="Ng V."/>
            <person name="Clum A."/>
            <person name="Steindorff A."/>
            <person name="Ohm R.A."/>
            <person name="Martin F."/>
            <person name="Silar P."/>
            <person name="Natvig D.O."/>
            <person name="Lalanne C."/>
            <person name="Gautier V."/>
            <person name="Ament-Velasquez S.L."/>
            <person name="Kruys A."/>
            <person name="Hutchinson M.I."/>
            <person name="Powell A.J."/>
            <person name="Barry K."/>
            <person name="Miller A.N."/>
            <person name="Grigoriev I.V."/>
            <person name="Debuchy R."/>
            <person name="Gladieux P."/>
            <person name="Hiltunen Thoren M."/>
            <person name="Johannesson H."/>
        </authorList>
    </citation>
    <scope>NUCLEOTIDE SEQUENCE</scope>
    <source>
        <strain evidence="18">CBS 232.78</strain>
    </source>
</reference>
<organism evidence="18 19">
    <name type="scientific">Podospora didyma</name>
    <dbReference type="NCBI Taxonomy" id="330526"/>
    <lineage>
        <taxon>Eukaryota</taxon>
        <taxon>Fungi</taxon>
        <taxon>Dikarya</taxon>
        <taxon>Ascomycota</taxon>
        <taxon>Pezizomycotina</taxon>
        <taxon>Sordariomycetes</taxon>
        <taxon>Sordariomycetidae</taxon>
        <taxon>Sordariales</taxon>
        <taxon>Podosporaceae</taxon>
        <taxon>Podospora</taxon>
    </lineage>
</organism>
<feature type="signal peptide" evidence="16">
    <location>
        <begin position="1"/>
        <end position="21"/>
    </location>
</feature>
<accession>A0AAE0K237</accession>
<dbReference type="InterPro" id="IPR049892">
    <property type="entry name" value="AA9"/>
</dbReference>
<sequence length="309" mass="32460">MKSYTLLAAAAGLSILPSALAHSLLVGVIINGKNYHGYDPRPGAVNPADRVGWLTTAEDQGYVSALNYSTPDIVCHRGGKSPVAHAPVRAGDKVHVQWNGWPAGHQGPVISYVAPCKSTKGDGCTSADKNTLSWTKIENGEPGLFNPLTSPPPGDWASNHLANNNNSWLVGIPTGLKPGPYVLRHEIIALHFAAELGGAQNYPLCINLWVEAPAPGVPVKPFNLAAGIPATKMYKSTDPGILIDIYKTQTTSYVIPGPTVAPNANPVPVTAQTISASTADGVPVVVASGTKTVPFAQPTAVVRRYPRTF</sequence>
<evidence type="ECO:0000256" key="3">
    <source>
        <dbReference type="ARBA" id="ARBA00022525"/>
    </source>
</evidence>
<keyword evidence="12" id="KW-0624">Polysaccharide degradation</keyword>
<dbReference type="EMBL" id="JAULSW010000010">
    <property type="protein sequence ID" value="KAK3368586.1"/>
    <property type="molecule type" value="Genomic_DNA"/>
</dbReference>
<dbReference type="Gene3D" id="2.70.50.70">
    <property type="match status" value="1"/>
</dbReference>
<dbReference type="Proteomes" id="UP001285441">
    <property type="component" value="Unassembled WGS sequence"/>
</dbReference>
<comment type="caution">
    <text evidence="18">The sequence shown here is derived from an EMBL/GenBank/DDBJ whole genome shotgun (WGS) entry which is preliminary data.</text>
</comment>
<dbReference type="GO" id="GO:0030245">
    <property type="term" value="P:cellulose catabolic process"/>
    <property type="evidence" value="ECO:0007669"/>
    <property type="project" value="UniProtKB-KW"/>
</dbReference>
<evidence type="ECO:0000256" key="8">
    <source>
        <dbReference type="ARBA" id="ARBA00023008"/>
    </source>
</evidence>
<dbReference type="CDD" id="cd21175">
    <property type="entry name" value="LPMO_AA9"/>
    <property type="match status" value="1"/>
</dbReference>
<dbReference type="GO" id="GO:0046872">
    <property type="term" value="F:metal ion binding"/>
    <property type="evidence" value="ECO:0007669"/>
    <property type="project" value="UniProtKB-KW"/>
</dbReference>
<comment type="cofactor">
    <cofactor evidence="1">
        <name>Cu(2+)</name>
        <dbReference type="ChEBI" id="CHEBI:29036"/>
    </cofactor>
</comment>
<keyword evidence="8" id="KW-0186">Copper</keyword>
<evidence type="ECO:0000256" key="5">
    <source>
        <dbReference type="ARBA" id="ARBA00022729"/>
    </source>
</evidence>
<evidence type="ECO:0000256" key="14">
    <source>
        <dbReference type="ARBA" id="ARBA00045077"/>
    </source>
</evidence>
<dbReference type="PANTHER" id="PTHR33353:SF36">
    <property type="entry name" value="ENDO-BETA-1,4-GLUCANASE D"/>
    <property type="match status" value="1"/>
</dbReference>
<dbReference type="Pfam" id="PF03443">
    <property type="entry name" value="AA9"/>
    <property type="match status" value="1"/>
</dbReference>
<gene>
    <name evidence="18" type="ORF">B0H63DRAFT_497784</name>
</gene>
<dbReference type="AlphaFoldDB" id="A0AAE0K237"/>
<evidence type="ECO:0000256" key="7">
    <source>
        <dbReference type="ARBA" id="ARBA00023002"/>
    </source>
</evidence>
<evidence type="ECO:0000256" key="10">
    <source>
        <dbReference type="ARBA" id="ARBA00023157"/>
    </source>
</evidence>
<dbReference type="PANTHER" id="PTHR33353">
    <property type="entry name" value="PUTATIVE (AFU_ORTHOLOGUE AFUA_1G12560)-RELATED"/>
    <property type="match status" value="1"/>
</dbReference>
<protein>
    <recommendedName>
        <fullName evidence="15">lytic cellulose monooxygenase (C4-dehydrogenating)</fullName>
        <ecNumber evidence="15">1.14.99.56</ecNumber>
    </recommendedName>
</protein>
<evidence type="ECO:0000256" key="4">
    <source>
        <dbReference type="ARBA" id="ARBA00022723"/>
    </source>
</evidence>